<dbReference type="AlphaFoldDB" id="A0A0A1DRB9"/>
<gene>
    <name evidence="1" type="ORF">KR76_15455</name>
</gene>
<protein>
    <submittedName>
        <fullName evidence="1">Secreted protein</fullName>
    </submittedName>
</protein>
<reference evidence="1 2" key="1">
    <citation type="journal article" date="2015" name="Genome Announc.">
        <title>Complete Genome Sequence of Steroid-Transforming Nocardioides simplex VKM Ac-2033D.</title>
        <authorList>
            <person name="Shtratnikova V.Y."/>
            <person name="Schelkunov M.I."/>
            <person name="Pekov Y.A."/>
            <person name="Fokina V.V."/>
            <person name="Logacheva M.D."/>
            <person name="Sokolov S.L."/>
            <person name="Bragin E.Y."/>
            <person name="Ashapkin V.V."/>
            <person name="Donova M.V."/>
        </authorList>
    </citation>
    <scope>NUCLEOTIDE SEQUENCE [LARGE SCALE GENOMIC DNA]</scope>
    <source>
        <strain evidence="1 2">VKM Ac-2033D</strain>
    </source>
</reference>
<proteinExistence type="predicted"/>
<keyword evidence="2" id="KW-1185">Reference proteome</keyword>
<dbReference type="Pfam" id="PF10517">
    <property type="entry name" value="DM13"/>
    <property type="match status" value="1"/>
</dbReference>
<organism evidence="1 2">
    <name type="scientific">Nocardioides simplex</name>
    <name type="common">Arthrobacter simplex</name>
    <dbReference type="NCBI Taxonomy" id="2045"/>
    <lineage>
        <taxon>Bacteria</taxon>
        <taxon>Bacillati</taxon>
        <taxon>Actinomycetota</taxon>
        <taxon>Actinomycetes</taxon>
        <taxon>Propionibacteriales</taxon>
        <taxon>Nocardioidaceae</taxon>
        <taxon>Pimelobacter</taxon>
    </lineage>
</organism>
<dbReference type="Proteomes" id="UP000030300">
    <property type="component" value="Chromosome"/>
</dbReference>
<dbReference type="GeneID" id="96610238"/>
<dbReference type="InterPro" id="IPR019545">
    <property type="entry name" value="DM13_domain"/>
</dbReference>
<dbReference type="STRING" id="2045.KR76_15455"/>
<dbReference type="PROSITE" id="PS51549">
    <property type="entry name" value="DM13"/>
    <property type="match status" value="1"/>
</dbReference>
<evidence type="ECO:0000313" key="2">
    <source>
        <dbReference type="Proteomes" id="UP000030300"/>
    </source>
</evidence>
<dbReference type="RefSeq" id="WP_174823537.1">
    <property type="nucleotide sequence ID" value="NZ_BJMC01000009.1"/>
</dbReference>
<dbReference type="KEGG" id="psim:KR76_15455"/>
<evidence type="ECO:0000313" key="1">
    <source>
        <dbReference type="EMBL" id="AIY19961.2"/>
    </source>
</evidence>
<name>A0A0A1DRB9_NOCSI</name>
<dbReference type="HOGENOM" id="CLU_089192_1_0_11"/>
<dbReference type="EMBL" id="CP009896">
    <property type="protein sequence ID" value="AIY19961.2"/>
    <property type="molecule type" value="Genomic_DNA"/>
</dbReference>
<dbReference type="eggNOG" id="COG1672">
    <property type="taxonomic scope" value="Bacteria"/>
</dbReference>
<accession>A0A0A1DRB9</accession>
<sequence>MSRKRATWLTIGGVLVVALVAGLAIFQPWLLFVDKTANEGDDPAAVVGTASGGIAGTDVPSASGGTTTRVVLATAELIDGEHGTSGTATVYRRSDGTRYLRLDDLDTSNGPDLHVWLSDRPSGGDCAGCRDSWGIYDDGDYVRLGELKGNQGSQSYEIPASADLSAMRSVVIWCDRFNVAFGTAALA</sequence>